<dbReference type="EMBL" id="JAMXQS010000003">
    <property type="protein sequence ID" value="MCO6049390.1"/>
    <property type="molecule type" value="Genomic_DNA"/>
</dbReference>
<dbReference type="Pfam" id="PF00293">
    <property type="entry name" value="NUDIX"/>
    <property type="match status" value="1"/>
</dbReference>
<proteinExistence type="inferred from homology"/>
<dbReference type="NCBIfam" id="TIGR00052">
    <property type="entry name" value="nudix-type nucleoside diphosphatase, YffH/AdpP family"/>
    <property type="match status" value="1"/>
</dbReference>
<dbReference type="InterPro" id="IPR000086">
    <property type="entry name" value="NUDIX_hydrolase_dom"/>
</dbReference>
<evidence type="ECO:0000313" key="11">
    <source>
        <dbReference type="Proteomes" id="UP001205906"/>
    </source>
</evidence>
<dbReference type="Proteomes" id="UP001205906">
    <property type="component" value="Unassembled WGS sequence"/>
</dbReference>
<keyword evidence="6" id="KW-0378">Hydrolase</keyword>
<dbReference type="InterPro" id="IPR004385">
    <property type="entry name" value="NDP_pyrophosphatase"/>
</dbReference>
<evidence type="ECO:0000259" key="9">
    <source>
        <dbReference type="PROSITE" id="PS51462"/>
    </source>
</evidence>
<comment type="similarity">
    <text evidence="3">Belongs to the Nudix hydrolase family. NudK subfamily.</text>
</comment>
<sequence>MSGTSIERIETIHDGWGRFLTLHLKSADGTRFTREVEDHGDAACVLPYDSVRRCVMLVKQPRAPLLMRNEPDHIWEAPAGILDEADPAACARREALEETGLRIGEVEALGAFWSMPGVSAERIHLFLAPYNETDKVAAGGGLADENEQIELAEVSFEDVFSAADTGQITDMKTWALLQALRLRHPEISRPVAG</sequence>
<keyword evidence="11" id="KW-1185">Reference proteome</keyword>
<comment type="catalytic activity">
    <reaction evidence="1">
        <text>GDP-alpha-D-mannose + H2O = alpha-D-mannose 1-phosphate + GMP + 2 H(+)</text>
        <dbReference type="Rhea" id="RHEA:27978"/>
        <dbReference type="ChEBI" id="CHEBI:15377"/>
        <dbReference type="ChEBI" id="CHEBI:15378"/>
        <dbReference type="ChEBI" id="CHEBI:57527"/>
        <dbReference type="ChEBI" id="CHEBI:58115"/>
        <dbReference type="ChEBI" id="CHEBI:58409"/>
    </reaction>
</comment>
<evidence type="ECO:0000256" key="8">
    <source>
        <dbReference type="ARBA" id="ARBA00032272"/>
    </source>
</evidence>
<dbReference type="InterPro" id="IPR015797">
    <property type="entry name" value="NUDIX_hydrolase-like_dom_sf"/>
</dbReference>
<dbReference type="PROSITE" id="PS51462">
    <property type="entry name" value="NUDIX"/>
    <property type="match status" value="1"/>
</dbReference>
<dbReference type="Gene3D" id="3.90.79.10">
    <property type="entry name" value="Nucleoside Triphosphate Pyrophosphohydrolase"/>
    <property type="match status" value="1"/>
</dbReference>
<comment type="subunit">
    <text evidence="4">Homodimer.</text>
</comment>
<accession>A0ABT1C3I9</accession>
<dbReference type="PANTHER" id="PTHR11839">
    <property type="entry name" value="UDP/ADP-SUGAR PYROPHOSPHATASE"/>
    <property type="match status" value="1"/>
</dbReference>
<evidence type="ECO:0000256" key="2">
    <source>
        <dbReference type="ARBA" id="ARBA00001946"/>
    </source>
</evidence>
<dbReference type="SUPFAM" id="SSF55811">
    <property type="entry name" value="Nudix"/>
    <property type="match status" value="1"/>
</dbReference>
<feature type="domain" description="Nudix hydrolase" evidence="9">
    <location>
        <begin position="38"/>
        <end position="176"/>
    </location>
</feature>
<name>A0ABT1C3I9_9HYPH</name>
<evidence type="ECO:0000256" key="4">
    <source>
        <dbReference type="ARBA" id="ARBA00011738"/>
    </source>
</evidence>
<dbReference type="RefSeq" id="WP_252817179.1">
    <property type="nucleotide sequence ID" value="NZ_JAMXQS010000003.1"/>
</dbReference>
<dbReference type="PANTHER" id="PTHR11839:SF18">
    <property type="entry name" value="NUDIX HYDROLASE DOMAIN-CONTAINING PROTEIN"/>
    <property type="match status" value="1"/>
</dbReference>
<evidence type="ECO:0000256" key="1">
    <source>
        <dbReference type="ARBA" id="ARBA00000847"/>
    </source>
</evidence>
<dbReference type="CDD" id="cd24157">
    <property type="entry name" value="NUDIX_GDPMK"/>
    <property type="match status" value="1"/>
</dbReference>
<evidence type="ECO:0000256" key="6">
    <source>
        <dbReference type="ARBA" id="ARBA00022801"/>
    </source>
</evidence>
<comment type="cofactor">
    <cofactor evidence="2">
        <name>Mg(2+)</name>
        <dbReference type="ChEBI" id="CHEBI:18420"/>
    </cofactor>
</comment>
<evidence type="ECO:0000313" key="10">
    <source>
        <dbReference type="EMBL" id="MCO6049390.1"/>
    </source>
</evidence>
<organism evidence="10 11">
    <name type="scientific">Mesorhizobium liriopis</name>
    <dbReference type="NCBI Taxonomy" id="2953882"/>
    <lineage>
        <taxon>Bacteria</taxon>
        <taxon>Pseudomonadati</taxon>
        <taxon>Pseudomonadota</taxon>
        <taxon>Alphaproteobacteria</taxon>
        <taxon>Hyphomicrobiales</taxon>
        <taxon>Phyllobacteriaceae</taxon>
        <taxon>Mesorhizobium</taxon>
    </lineage>
</organism>
<evidence type="ECO:0000256" key="3">
    <source>
        <dbReference type="ARBA" id="ARBA00007275"/>
    </source>
</evidence>
<evidence type="ECO:0000256" key="7">
    <source>
        <dbReference type="ARBA" id="ARBA00032162"/>
    </source>
</evidence>
<protein>
    <recommendedName>
        <fullName evidence="5">GDP-mannose pyrophosphatase</fullName>
    </recommendedName>
    <alternativeName>
        <fullName evidence="7">GDP-mannose hydrolase</fullName>
    </alternativeName>
    <alternativeName>
        <fullName evidence="8">GDPMK</fullName>
    </alternativeName>
</protein>
<evidence type="ECO:0000256" key="5">
    <source>
        <dbReference type="ARBA" id="ARBA00016377"/>
    </source>
</evidence>
<gene>
    <name evidence="10" type="ORF">NGM99_06255</name>
</gene>
<reference evidence="10 11" key="1">
    <citation type="submission" date="2022-06" db="EMBL/GenBank/DDBJ databases">
        <title>Mesorhizobium sp. strain RP14 Genome sequencing and assembly.</title>
        <authorList>
            <person name="Kim I."/>
        </authorList>
    </citation>
    <scope>NUCLEOTIDE SEQUENCE [LARGE SCALE GENOMIC DNA]</scope>
    <source>
        <strain evidence="11">RP14(2022)</strain>
    </source>
</reference>
<comment type="caution">
    <text evidence="10">The sequence shown here is derived from an EMBL/GenBank/DDBJ whole genome shotgun (WGS) entry which is preliminary data.</text>
</comment>